<evidence type="ECO:0000256" key="3">
    <source>
        <dbReference type="ARBA" id="ARBA00034487"/>
    </source>
</evidence>
<keyword evidence="11" id="KW-1185">Reference proteome</keyword>
<organism evidence="10 11">
    <name type="scientific">Thiogranum longum</name>
    <dbReference type="NCBI Taxonomy" id="1537524"/>
    <lineage>
        <taxon>Bacteria</taxon>
        <taxon>Pseudomonadati</taxon>
        <taxon>Pseudomonadota</taxon>
        <taxon>Gammaproteobacteria</taxon>
        <taxon>Chromatiales</taxon>
        <taxon>Ectothiorhodospiraceae</taxon>
        <taxon>Thiogranum</taxon>
    </lineage>
</organism>
<dbReference type="Pfam" id="PF13847">
    <property type="entry name" value="Methyltransf_31"/>
    <property type="match status" value="1"/>
</dbReference>
<dbReference type="InterPro" id="IPR025714">
    <property type="entry name" value="Methyltranfer_dom"/>
</dbReference>
<comment type="similarity">
    <text evidence="3">Belongs to the methyltransferase superfamily. Arsenite methyltransferase family.</text>
</comment>
<dbReference type="Proteomes" id="UP000295707">
    <property type="component" value="Unassembled WGS sequence"/>
</dbReference>
<evidence type="ECO:0000256" key="7">
    <source>
        <dbReference type="ARBA" id="ARBA00047943"/>
    </source>
</evidence>
<dbReference type="OrthoDB" id="9772751at2"/>
<feature type="domain" description="Methyltransferase" evidence="9">
    <location>
        <begin position="72"/>
        <end position="217"/>
    </location>
</feature>
<keyword evidence="10" id="KW-0489">Methyltransferase</keyword>
<accession>A0A4R1HB27</accession>
<comment type="catalytic activity">
    <reaction evidence="8">
        <text>arsenic triglutathione + 3 [thioredoxin]-dithiol + 3 S-adenosyl-L-methionine = trimethylarsine + 3 [thioredoxin]-disulfide + 3 glutathione + 3 S-adenosyl-L-homocysteine + 3 H(+)</text>
        <dbReference type="Rhea" id="RHEA:69432"/>
        <dbReference type="Rhea" id="RHEA-COMP:10698"/>
        <dbReference type="Rhea" id="RHEA-COMP:10700"/>
        <dbReference type="ChEBI" id="CHEBI:15378"/>
        <dbReference type="ChEBI" id="CHEBI:27130"/>
        <dbReference type="ChEBI" id="CHEBI:29950"/>
        <dbReference type="ChEBI" id="CHEBI:50058"/>
        <dbReference type="ChEBI" id="CHEBI:57856"/>
        <dbReference type="ChEBI" id="CHEBI:57925"/>
        <dbReference type="ChEBI" id="CHEBI:59789"/>
        <dbReference type="ChEBI" id="CHEBI:183640"/>
        <dbReference type="EC" id="2.1.1.137"/>
    </reaction>
</comment>
<proteinExistence type="inferred from homology"/>
<dbReference type="GO" id="GO:0030791">
    <property type="term" value="F:arsenite methyltransferase activity"/>
    <property type="evidence" value="ECO:0007669"/>
    <property type="project" value="UniProtKB-EC"/>
</dbReference>
<comment type="catalytic activity">
    <reaction evidence="6">
        <text>arsenic triglutathione + [thioredoxin]-dithiol + S-adenosyl-L-methionine + 2 H2O = methylarsonous acid + [thioredoxin]-disulfide + 3 glutathione + S-adenosyl-L-homocysteine + H(+)</text>
        <dbReference type="Rhea" id="RHEA:69460"/>
        <dbReference type="Rhea" id="RHEA-COMP:10698"/>
        <dbReference type="Rhea" id="RHEA-COMP:10700"/>
        <dbReference type="ChEBI" id="CHEBI:15377"/>
        <dbReference type="ChEBI" id="CHEBI:15378"/>
        <dbReference type="ChEBI" id="CHEBI:17826"/>
        <dbReference type="ChEBI" id="CHEBI:29950"/>
        <dbReference type="ChEBI" id="CHEBI:50058"/>
        <dbReference type="ChEBI" id="CHEBI:57856"/>
        <dbReference type="ChEBI" id="CHEBI:57925"/>
        <dbReference type="ChEBI" id="CHEBI:59789"/>
        <dbReference type="ChEBI" id="CHEBI:183640"/>
        <dbReference type="EC" id="2.1.1.137"/>
    </reaction>
</comment>
<name>A0A4R1HB27_9GAMM</name>
<keyword evidence="1" id="KW-0808">Transferase</keyword>
<evidence type="ECO:0000256" key="2">
    <source>
        <dbReference type="ARBA" id="ARBA00022691"/>
    </source>
</evidence>
<sequence length="245" mass="26110">MSSCDETKMQTELIALYTKLAEKPDSDFGWSKGKANARQLGYSDAWLDQLPDVVWESSAAVGNPFKLGEIGPGQTVVDIGCGAGADACVAALLVGDMGKVIGVDCTPAMIDKSRDNARHAALDNIEFHEADIANLAIADNSVDVVISNGAINLSENKDKVFQELYRILKPGGRLQIADMVRESEDCCSAVSDAESWADCIQGTLPADKLLEIITNAGFIDAELVELTGYRTSASTNGALFRALHP</sequence>
<dbReference type="EMBL" id="SMFX01000001">
    <property type="protein sequence ID" value="TCK19164.1"/>
    <property type="molecule type" value="Genomic_DNA"/>
</dbReference>
<comment type="catalytic activity">
    <reaction evidence="7">
        <text>arsenic triglutathione + 2 [thioredoxin]-dithiol + 2 S-adenosyl-L-methionine + H2O = dimethylarsinous acid + 2 [thioredoxin]-disulfide + 3 glutathione + 2 S-adenosyl-L-homocysteine + 2 H(+)</text>
        <dbReference type="Rhea" id="RHEA:69464"/>
        <dbReference type="Rhea" id="RHEA-COMP:10698"/>
        <dbReference type="Rhea" id="RHEA-COMP:10700"/>
        <dbReference type="ChEBI" id="CHEBI:15377"/>
        <dbReference type="ChEBI" id="CHEBI:15378"/>
        <dbReference type="ChEBI" id="CHEBI:23808"/>
        <dbReference type="ChEBI" id="CHEBI:29950"/>
        <dbReference type="ChEBI" id="CHEBI:50058"/>
        <dbReference type="ChEBI" id="CHEBI:57856"/>
        <dbReference type="ChEBI" id="CHEBI:57925"/>
        <dbReference type="ChEBI" id="CHEBI:59789"/>
        <dbReference type="ChEBI" id="CHEBI:183640"/>
        <dbReference type="EC" id="2.1.1.137"/>
    </reaction>
</comment>
<dbReference type="PANTHER" id="PTHR43675:SF8">
    <property type="entry name" value="ARSENITE METHYLTRANSFERASE"/>
    <property type="match status" value="1"/>
</dbReference>
<dbReference type="PANTHER" id="PTHR43675">
    <property type="entry name" value="ARSENITE METHYLTRANSFERASE"/>
    <property type="match status" value="1"/>
</dbReference>
<dbReference type="GO" id="GO:0032259">
    <property type="term" value="P:methylation"/>
    <property type="evidence" value="ECO:0007669"/>
    <property type="project" value="UniProtKB-KW"/>
</dbReference>
<protein>
    <recommendedName>
        <fullName evidence="5">Arsenite methyltransferase</fullName>
        <ecNumber evidence="4">2.1.1.137</ecNumber>
    </recommendedName>
</protein>
<dbReference type="InterPro" id="IPR026669">
    <property type="entry name" value="Arsenite_MeTrfase-like"/>
</dbReference>
<evidence type="ECO:0000259" key="9">
    <source>
        <dbReference type="Pfam" id="PF13847"/>
    </source>
</evidence>
<evidence type="ECO:0000256" key="5">
    <source>
        <dbReference type="ARBA" id="ARBA00034545"/>
    </source>
</evidence>
<dbReference type="EC" id="2.1.1.137" evidence="4"/>
<comment type="caution">
    <text evidence="10">The sequence shown here is derived from an EMBL/GenBank/DDBJ whole genome shotgun (WGS) entry which is preliminary data.</text>
</comment>
<keyword evidence="2" id="KW-0949">S-adenosyl-L-methionine</keyword>
<dbReference type="Gene3D" id="3.40.50.150">
    <property type="entry name" value="Vaccinia Virus protein VP39"/>
    <property type="match status" value="1"/>
</dbReference>
<keyword evidence="10" id="KW-0830">Ubiquinone</keyword>
<dbReference type="CDD" id="cd02440">
    <property type="entry name" value="AdoMet_MTases"/>
    <property type="match status" value="1"/>
</dbReference>
<dbReference type="AlphaFoldDB" id="A0A4R1HB27"/>
<evidence type="ECO:0000313" key="11">
    <source>
        <dbReference type="Proteomes" id="UP000295707"/>
    </source>
</evidence>
<reference evidence="10 11" key="1">
    <citation type="submission" date="2019-03" db="EMBL/GenBank/DDBJ databases">
        <title>Genomic Encyclopedia of Type Strains, Phase IV (KMG-IV): sequencing the most valuable type-strain genomes for metagenomic binning, comparative biology and taxonomic classification.</title>
        <authorList>
            <person name="Goeker M."/>
        </authorList>
    </citation>
    <scope>NUCLEOTIDE SEQUENCE [LARGE SCALE GENOMIC DNA]</scope>
    <source>
        <strain evidence="10 11">DSM 19610</strain>
    </source>
</reference>
<evidence type="ECO:0000256" key="8">
    <source>
        <dbReference type="ARBA" id="ARBA00048428"/>
    </source>
</evidence>
<evidence type="ECO:0000313" key="10">
    <source>
        <dbReference type="EMBL" id="TCK19164.1"/>
    </source>
</evidence>
<dbReference type="InterPro" id="IPR029063">
    <property type="entry name" value="SAM-dependent_MTases_sf"/>
</dbReference>
<gene>
    <name evidence="10" type="ORF">DFR30_2461</name>
</gene>
<evidence type="ECO:0000256" key="4">
    <source>
        <dbReference type="ARBA" id="ARBA00034521"/>
    </source>
</evidence>
<evidence type="ECO:0000256" key="6">
    <source>
        <dbReference type="ARBA" id="ARBA00047941"/>
    </source>
</evidence>
<dbReference type="SUPFAM" id="SSF53335">
    <property type="entry name" value="S-adenosyl-L-methionine-dependent methyltransferases"/>
    <property type="match status" value="1"/>
</dbReference>
<dbReference type="RefSeq" id="WP_132973583.1">
    <property type="nucleotide sequence ID" value="NZ_SMFX01000001.1"/>
</dbReference>
<evidence type="ECO:0000256" key="1">
    <source>
        <dbReference type="ARBA" id="ARBA00022679"/>
    </source>
</evidence>